<evidence type="ECO:0000256" key="5">
    <source>
        <dbReference type="ARBA" id="ARBA00023014"/>
    </source>
</evidence>
<evidence type="ECO:0000256" key="4">
    <source>
        <dbReference type="ARBA" id="ARBA00023004"/>
    </source>
</evidence>
<gene>
    <name evidence="6" type="ORF">S01H4_61971</name>
</gene>
<keyword evidence="4" id="KW-0408">Iron</keyword>
<dbReference type="Pfam" id="PF13450">
    <property type="entry name" value="NAD_binding_8"/>
    <property type="match status" value="1"/>
</dbReference>
<evidence type="ECO:0000313" key="6">
    <source>
        <dbReference type="EMBL" id="GAH15246.1"/>
    </source>
</evidence>
<dbReference type="PANTHER" id="PTHR43498:SF1">
    <property type="entry name" value="COB--COM HETERODISULFIDE REDUCTASE IRON-SULFUR SUBUNIT A"/>
    <property type="match status" value="1"/>
</dbReference>
<reference evidence="6" key="1">
    <citation type="journal article" date="2014" name="Front. Microbiol.">
        <title>High frequency of phylogenetically diverse reductive dehalogenase-homologous genes in deep subseafloor sedimentary metagenomes.</title>
        <authorList>
            <person name="Kawai M."/>
            <person name="Futagami T."/>
            <person name="Toyoda A."/>
            <person name="Takaki Y."/>
            <person name="Nishi S."/>
            <person name="Hori S."/>
            <person name="Arai W."/>
            <person name="Tsubouchi T."/>
            <person name="Morono Y."/>
            <person name="Uchiyama I."/>
            <person name="Ito T."/>
            <person name="Fujiyama A."/>
            <person name="Inagaki F."/>
            <person name="Takami H."/>
        </authorList>
    </citation>
    <scope>NUCLEOTIDE SEQUENCE</scope>
    <source>
        <strain evidence="6">Expedition CK06-06</strain>
    </source>
</reference>
<dbReference type="SUPFAM" id="SSF51905">
    <property type="entry name" value="FAD/NAD(P)-binding domain"/>
    <property type="match status" value="1"/>
</dbReference>
<dbReference type="InterPro" id="IPR036188">
    <property type="entry name" value="FAD/NAD-bd_sf"/>
</dbReference>
<organism evidence="6">
    <name type="scientific">marine sediment metagenome</name>
    <dbReference type="NCBI Taxonomy" id="412755"/>
    <lineage>
        <taxon>unclassified sequences</taxon>
        <taxon>metagenomes</taxon>
        <taxon>ecological metagenomes</taxon>
    </lineage>
</organism>
<sequence length="164" mass="18205">TRVVVAACSPKEHELTFKKCLERAGLNPFLLQIANIREQCAWVIKDKVLATEKAKVMIRAAVERVIYHEALDIKEIECQPDTLVVGAGVAGLSAALALAQKNRKVYLVEKLPSIGGKVARYEEVFPNLECASCMLDPILDDVLHHENIEVLTYSEIQEVLGFYG</sequence>
<keyword evidence="2" id="KW-0479">Metal-binding</keyword>
<name>X1D3A6_9ZZZZ</name>
<evidence type="ECO:0000256" key="2">
    <source>
        <dbReference type="ARBA" id="ARBA00022723"/>
    </source>
</evidence>
<dbReference type="AlphaFoldDB" id="X1D3A6"/>
<dbReference type="Gene3D" id="3.40.50.720">
    <property type="entry name" value="NAD(P)-binding Rossmann-like Domain"/>
    <property type="match status" value="1"/>
</dbReference>
<proteinExistence type="predicted"/>
<feature type="non-terminal residue" evidence="6">
    <location>
        <position position="164"/>
    </location>
</feature>
<dbReference type="EMBL" id="BART01036863">
    <property type="protein sequence ID" value="GAH15246.1"/>
    <property type="molecule type" value="Genomic_DNA"/>
</dbReference>
<evidence type="ECO:0008006" key="7">
    <source>
        <dbReference type="Google" id="ProtNLM"/>
    </source>
</evidence>
<keyword evidence="1" id="KW-0004">4Fe-4S</keyword>
<dbReference type="InterPro" id="IPR039650">
    <property type="entry name" value="HdrA-like"/>
</dbReference>
<keyword evidence="5" id="KW-0411">Iron-sulfur</keyword>
<evidence type="ECO:0000256" key="1">
    <source>
        <dbReference type="ARBA" id="ARBA00022485"/>
    </source>
</evidence>
<dbReference type="GO" id="GO:0046872">
    <property type="term" value="F:metal ion binding"/>
    <property type="evidence" value="ECO:0007669"/>
    <property type="project" value="UniProtKB-KW"/>
</dbReference>
<dbReference type="GO" id="GO:0051539">
    <property type="term" value="F:4 iron, 4 sulfur cluster binding"/>
    <property type="evidence" value="ECO:0007669"/>
    <property type="project" value="UniProtKB-KW"/>
</dbReference>
<protein>
    <recommendedName>
        <fullName evidence="7">FAD/NAD(P)-binding domain-containing protein</fullName>
    </recommendedName>
</protein>
<accession>X1D3A6</accession>
<evidence type="ECO:0000256" key="3">
    <source>
        <dbReference type="ARBA" id="ARBA00023002"/>
    </source>
</evidence>
<comment type="caution">
    <text evidence="6">The sequence shown here is derived from an EMBL/GenBank/DDBJ whole genome shotgun (WGS) entry which is preliminary data.</text>
</comment>
<dbReference type="GO" id="GO:0016491">
    <property type="term" value="F:oxidoreductase activity"/>
    <property type="evidence" value="ECO:0007669"/>
    <property type="project" value="UniProtKB-KW"/>
</dbReference>
<keyword evidence="3" id="KW-0560">Oxidoreductase</keyword>
<feature type="non-terminal residue" evidence="6">
    <location>
        <position position="1"/>
    </location>
</feature>
<dbReference type="PANTHER" id="PTHR43498">
    <property type="entry name" value="FERREDOXIN:COB-COM HETERODISULFIDE REDUCTASE SUBUNIT A"/>
    <property type="match status" value="1"/>
</dbReference>